<dbReference type="Proteomes" id="UP000813215">
    <property type="component" value="Unassembled WGS sequence"/>
</dbReference>
<protein>
    <submittedName>
        <fullName evidence="1">Uncharacterized protein</fullName>
    </submittedName>
</protein>
<dbReference type="SUPFAM" id="SSF51004">
    <property type="entry name" value="C-terminal (heme d1) domain of cytochrome cd1-nitrite reductase"/>
    <property type="match status" value="1"/>
</dbReference>
<accession>A0A9E3LVI3</accession>
<evidence type="ECO:0000313" key="2">
    <source>
        <dbReference type="Proteomes" id="UP000813215"/>
    </source>
</evidence>
<evidence type="ECO:0000313" key="1">
    <source>
        <dbReference type="EMBL" id="MBW4434892.1"/>
    </source>
</evidence>
<organism evidence="1 2">
    <name type="scientific">Pelatocladus maniniholoensis HA4357-MV3</name>
    <dbReference type="NCBI Taxonomy" id="1117104"/>
    <lineage>
        <taxon>Bacteria</taxon>
        <taxon>Bacillati</taxon>
        <taxon>Cyanobacteriota</taxon>
        <taxon>Cyanophyceae</taxon>
        <taxon>Nostocales</taxon>
        <taxon>Nostocaceae</taxon>
        <taxon>Pelatocladus</taxon>
    </lineage>
</organism>
<sequence length="575" mass="60586">MNRFNYISKLILIAIVTIVLTISPVLAKYNRGYEIWGSDQSNSVSGVESRGVNGSWIWVWDSKDVDKQLKSGKEAKPLGCDGKNRPGDGPCDIRDVFPADLVEYNSSGQPTGKTLGDLPAFGRLHGMLPDSQNKYMNANIFAPNGGYVGIIDGETKEGVALFRVTGTNVGRSVHMSFWNSDGSALLVANLDGKVLERIDMTRDHRGKIVNATFNRSASLGVGKGMTIVEDAKVYLGSNGQGKVMIGSISGSYEEADFGDLTPNGYCKENGCTSGSNADNLGRPNNVIICPIVSNSDNAYITVGGGGLLVADTKTTPMKIVGEYGNQVVNGAGCGGVQVGNNMWLNAGVSASGAGATQSTFTMYSFNDREFDTTALQPNTPTPTLVYKDYTNTATIGNTEGNSEPNTTGQLPGITTRRDAHGMARTLSGSHIHNVDRIQNNVEVFNTRTLHRTTYDLTSVNGKSLGVGACAAASVTDDYGLPLNDPAPDLIENTPDGKYMVVALRGPVPVSVTHAAQGSCPGVGIIELTRGGASGRLAGVLRATNTVDTAPVDAPGGYAYTGSEHSDIHGASVRRK</sequence>
<gene>
    <name evidence="1" type="ORF">KME28_25055</name>
</gene>
<reference evidence="1" key="2">
    <citation type="journal article" date="2022" name="Microbiol. Resour. Announc.">
        <title>Metagenome Sequencing to Explore Phylogenomics of Terrestrial Cyanobacteria.</title>
        <authorList>
            <person name="Ward R.D."/>
            <person name="Stajich J.E."/>
            <person name="Johansen J.R."/>
            <person name="Huntemann M."/>
            <person name="Clum A."/>
            <person name="Foster B."/>
            <person name="Foster B."/>
            <person name="Roux S."/>
            <person name="Palaniappan K."/>
            <person name="Varghese N."/>
            <person name="Mukherjee S."/>
            <person name="Reddy T.B.K."/>
            <person name="Daum C."/>
            <person name="Copeland A."/>
            <person name="Chen I.A."/>
            <person name="Ivanova N.N."/>
            <person name="Kyrpides N.C."/>
            <person name="Shapiro N."/>
            <person name="Eloe-Fadrosh E.A."/>
            <person name="Pietrasiak N."/>
        </authorList>
    </citation>
    <scope>NUCLEOTIDE SEQUENCE</scope>
    <source>
        <strain evidence="1">HA4357-MV3</strain>
    </source>
</reference>
<comment type="caution">
    <text evidence="1">The sequence shown here is derived from an EMBL/GenBank/DDBJ whole genome shotgun (WGS) entry which is preliminary data.</text>
</comment>
<dbReference type="InterPro" id="IPR011048">
    <property type="entry name" value="Haem_d1_sf"/>
</dbReference>
<proteinExistence type="predicted"/>
<dbReference type="EMBL" id="JAHHHW010000145">
    <property type="protein sequence ID" value="MBW4434892.1"/>
    <property type="molecule type" value="Genomic_DNA"/>
</dbReference>
<reference evidence="1" key="1">
    <citation type="submission" date="2021-05" db="EMBL/GenBank/DDBJ databases">
        <authorList>
            <person name="Pietrasiak N."/>
            <person name="Ward R."/>
            <person name="Stajich J.E."/>
            <person name="Kurbessoian T."/>
        </authorList>
    </citation>
    <scope>NUCLEOTIDE SEQUENCE</scope>
    <source>
        <strain evidence="1">HA4357-MV3</strain>
    </source>
</reference>
<name>A0A9E3LVI3_9NOST</name>
<dbReference type="AlphaFoldDB" id="A0A9E3LVI3"/>